<reference evidence="1 2" key="1">
    <citation type="submission" date="2016-05" db="EMBL/GenBank/DDBJ databases">
        <title>First whole genome sequencing of Entamoeba histolytica HM1:IMSS-clone-6.</title>
        <authorList>
            <person name="Mukherjee Avik.K."/>
            <person name="Izumyama S."/>
            <person name="Nakada-Tsukui K."/>
            <person name="Nozaki T."/>
        </authorList>
    </citation>
    <scope>NUCLEOTIDE SEQUENCE [LARGE SCALE GENOMIC DNA]</scope>
    <source>
        <strain evidence="1 2">HM1:IMSS clone 6</strain>
    </source>
</reference>
<proteinExistence type="predicted"/>
<evidence type="ECO:0000313" key="2">
    <source>
        <dbReference type="Proteomes" id="UP000078387"/>
    </source>
</evidence>
<dbReference type="PROSITE" id="PS51835">
    <property type="entry name" value="DENN_C9ORF72"/>
    <property type="match status" value="1"/>
</dbReference>
<accession>A0A5K1VPF7</accession>
<dbReference type="InterPro" id="IPR027819">
    <property type="entry name" value="C9orf72"/>
</dbReference>
<dbReference type="GO" id="GO:0005085">
    <property type="term" value="F:guanyl-nucleotide exchange factor activity"/>
    <property type="evidence" value="ECO:0007669"/>
    <property type="project" value="InterPro"/>
</dbReference>
<protein>
    <submittedName>
        <fullName evidence="1">Uncharacterized protein</fullName>
    </submittedName>
</protein>
<gene>
    <name evidence="1" type="ORF">CL6EHI_161050</name>
</gene>
<dbReference type="OMA" id="WKISINQ"/>
<name>A0A5K1VPF7_ENTHI</name>
<dbReference type="AlphaFoldDB" id="A0A5K1VPF7"/>
<organism evidence="1 2">
    <name type="scientific">Entamoeba histolytica</name>
    <dbReference type="NCBI Taxonomy" id="5759"/>
    <lineage>
        <taxon>Eukaryota</taxon>
        <taxon>Amoebozoa</taxon>
        <taxon>Evosea</taxon>
        <taxon>Archamoebae</taxon>
        <taxon>Mastigamoebida</taxon>
        <taxon>Entamoebidae</taxon>
        <taxon>Entamoeba</taxon>
    </lineage>
</organism>
<dbReference type="VEuPathDB" id="AmoebaDB:EHI7A_071570"/>
<dbReference type="VEuPathDB" id="AmoebaDB:EHI8A_074740"/>
<dbReference type="VEuPathDB" id="AmoebaDB:KM1_131690"/>
<evidence type="ECO:0000313" key="1">
    <source>
        <dbReference type="EMBL" id="GAT95584.1"/>
    </source>
</evidence>
<dbReference type="VEuPathDB" id="AmoebaDB:EHI_161050"/>
<dbReference type="EMBL" id="BDEQ01000001">
    <property type="protein sequence ID" value="GAT95584.1"/>
    <property type="molecule type" value="Genomic_DNA"/>
</dbReference>
<dbReference type="VEuPathDB" id="AmoebaDB:EHI5A_107910"/>
<sequence>MSESLYNISRSTSDLFIGSPSISKKIIFSNKKKQQKLKDIYEFWGFLWSQMFKILEEHCDGLYLTKVPWKISINHFVPSVKIKYLTLINIFSYSTSMSRVDLQYTGPHGVQTMHELIQGYVIKQYIRKQPLLETCCSKTNDSLKLMQQMVPMYYLYDYGTIEFDSVKYDHLIYSVMVPFIETTGNGFISVSIGFLLPEKGEINYEKIYDMINLFMWNFVQKHISTQGKGDNSQVTLLTGLQSFVQCLEEYIVTIDIDYRKRLENLKTFEKEKKNRLKRKPSEHLSLLLSQEALNLSCSNLNLSGESDLTFSMDEDQFPNQRITQTPGKILLRRKLSRLSEQPLIEIDTTSQTDLDESNRIQLEGQFSFVKECSNEIIENILYGYLMSFTTIVIPADGRNLNGIRRLLSPFNTISIYKPKTVFGHSIVSVLNPLIDVSFMMEIPNSLETLMGFPYCVIDLTNGEVYLSEEVNTYDYFLQRSSMLLSIFNSNMERSMIVSPSGMEIIDGTNLFTDWRKVLISNLERGEYKIFDAVLLKMVEWLRMKSRILFSFMSLGYFQEMDMMFMVQLKIMLNCKDLEDLMTIVAIVRSGEPSLADTLLQAISRAITTRKEKIGQSFI</sequence>
<comment type="caution">
    <text evidence="1">The sequence shown here is derived from an EMBL/GenBank/DDBJ whole genome shotgun (WGS) entry which is preliminary data.</text>
</comment>
<dbReference type="Proteomes" id="UP000078387">
    <property type="component" value="Unassembled WGS sequence"/>
</dbReference>